<reference evidence="1 2" key="1">
    <citation type="journal article" date="2019" name="Nat. Plants">
        <title>Genome sequencing of Musa balbisiana reveals subgenome evolution and function divergence in polyploid bananas.</title>
        <authorList>
            <person name="Yao X."/>
        </authorList>
    </citation>
    <scope>NUCLEOTIDE SEQUENCE [LARGE SCALE GENOMIC DNA]</scope>
    <source>
        <strain evidence="2">cv. DH-PKW</strain>
        <tissue evidence="1">Leaves</tissue>
    </source>
</reference>
<accession>A0A4S8K9F0</accession>
<comment type="caution">
    <text evidence="1">The sequence shown here is derived from an EMBL/GenBank/DDBJ whole genome shotgun (WGS) entry which is preliminary data.</text>
</comment>
<dbReference type="Proteomes" id="UP000317650">
    <property type="component" value="Chromosome 4"/>
</dbReference>
<dbReference type="PANTHER" id="PTHR33237">
    <property type="entry name" value="F2P16.13 PROTEIN-RELATED"/>
    <property type="match status" value="1"/>
</dbReference>
<keyword evidence="2" id="KW-1185">Reference proteome</keyword>
<protein>
    <submittedName>
        <fullName evidence="1">Uncharacterized protein</fullName>
    </submittedName>
</protein>
<evidence type="ECO:0000313" key="2">
    <source>
        <dbReference type="Proteomes" id="UP000317650"/>
    </source>
</evidence>
<dbReference type="AlphaFoldDB" id="A0A4S8K9F0"/>
<sequence length="255" mass="28805">MHEANQQPEQNGKILFPTYIRSLSLSLLFYQRALEAEQLPLLLMEAKVYWPKFGDPGEIKLVKTNEVVVRKLCSCRLLCSTSHPSRALGRFTLHCGELRRTKRLHCSRAIMAIGDLFHTMSALMETCKKQVSHVARRLRSHPSLSKLTAVGTRKDGGRRGAPFLHRGASLIPFLSNRRIADDKKRHVGGEEEEEAGGVWQKTILMGEKCQPLDFSGAIHYDSSGRQLSTPRTPLRTPMTSFAFHEEEDEEEVSLP</sequence>
<organism evidence="1 2">
    <name type="scientific">Musa balbisiana</name>
    <name type="common">Banana</name>
    <dbReference type="NCBI Taxonomy" id="52838"/>
    <lineage>
        <taxon>Eukaryota</taxon>
        <taxon>Viridiplantae</taxon>
        <taxon>Streptophyta</taxon>
        <taxon>Embryophyta</taxon>
        <taxon>Tracheophyta</taxon>
        <taxon>Spermatophyta</taxon>
        <taxon>Magnoliopsida</taxon>
        <taxon>Liliopsida</taxon>
        <taxon>Zingiberales</taxon>
        <taxon>Musaceae</taxon>
        <taxon>Musa</taxon>
    </lineage>
</organism>
<evidence type="ECO:0000313" key="1">
    <source>
        <dbReference type="EMBL" id="THU71656.1"/>
    </source>
</evidence>
<name>A0A4S8K9F0_MUSBA</name>
<dbReference type="PANTHER" id="PTHR33237:SF46">
    <property type="entry name" value="OS01G0606100 PROTEIN"/>
    <property type="match status" value="1"/>
</dbReference>
<gene>
    <name evidence="1" type="ORF">C4D60_Mb04t03750</name>
</gene>
<proteinExistence type="predicted"/>
<dbReference type="EMBL" id="PYDT01000001">
    <property type="protein sequence ID" value="THU71656.1"/>
    <property type="molecule type" value="Genomic_DNA"/>
</dbReference>